<feature type="transmembrane region" description="Helical" evidence="2">
    <location>
        <begin position="109"/>
        <end position="131"/>
    </location>
</feature>
<dbReference type="AlphaFoldDB" id="A0A919S7P0"/>
<gene>
    <name evidence="3" type="ORF">Aau02nite_21910</name>
</gene>
<feature type="transmembrane region" description="Helical" evidence="2">
    <location>
        <begin position="49"/>
        <end position="68"/>
    </location>
</feature>
<protein>
    <recommendedName>
        <fullName evidence="5">DUF2206 domain-containing protein</fullName>
    </recommendedName>
</protein>
<feature type="transmembrane region" description="Helical" evidence="2">
    <location>
        <begin position="664"/>
        <end position="685"/>
    </location>
</feature>
<proteinExistence type="predicted"/>
<feature type="transmembrane region" description="Helical" evidence="2">
    <location>
        <begin position="604"/>
        <end position="622"/>
    </location>
</feature>
<evidence type="ECO:0008006" key="5">
    <source>
        <dbReference type="Google" id="ProtNLM"/>
    </source>
</evidence>
<feature type="transmembrane region" description="Helical" evidence="2">
    <location>
        <begin position="322"/>
        <end position="338"/>
    </location>
</feature>
<organism evidence="3 4">
    <name type="scientific">Actinoplanes auranticolor</name>
    <dbReference type="NCBI Taxonomy" id="47988"/>
    <lineage>
        <taxon>Bacteria</taxon>
        <taxon>Bacillati</taxon>
        <taxon>Actinomycetota</taxon>
        <taxon>Actinomycetes</taxon>
        <taxon>Micromonosporales</taxon>
        <taxon>Micromonosporaceae</taxon>
        <taxon>Actinoplanes</taxon>
    </lineage>
</organism>
<keyword evidence="4" id="KW-1185">Reference proteome</keyword>
<feature type="transmembrane region" description="Helical" evidence="2">
    <location>
        <begin position="456"/>
        <end position="478"/>
    </location>
</feature>
<reference evidence="3" key="1">
    <citation type="submission" date="2021-03" db="EMBL/GenBank/DDBJ databases">
        <title>Whole genome shotgun sequence of Actinoplanes auranticolor NBRC 12245.</title>
        <authorList>
            <person name="Komaki H."/>
            <person name="Tamura T."/>
        </authorList>
    </citation>
    <scope>NUCLEOTIDE SEQUENCE</scope>
    <source>
        <strain evidence="3">NBRC 12245</strain>
    </source>
</reference>
<evidence type="ECO:0000313" key="3">
    <source>
        <dbReference type="EMBL" id="GIM66157.1"/>
    </source>
</evidence>
<dbReference type="EMBL" id="BOQL01000018">
    <property type="protein sequence ID" value="GIM66157.1"/>
    <property type="molecule type" value="Genomic_DNA"/>
</dbReference>
<feature type="region of interest" description="Disordered" evidence="1">
    <location>
        <begin position="1"/>
        <end position="20"/>
    </location>
</feature>
<keyword evidence="2" id="KW-0472">Membrane</keyword>
<name>A0A919S7P0_9ACTN</name>
<feature type="transmembrane region" description="Helical" evidence="2">
    <location>
        <begin position="80"/>
        <end position="102"/>
    </location>
</feature>
<feature type="transmembrane region" description="Helical" evidence="2">
    <location>
        <begin position="371"/>
        <end position="388"/>
    </location>
</feature>
<dbReference type="RefSeq" id="WP_212988224.1">
    <property type="nucleotide sequence ID" value="NZ_BAABEA010000009.1"/>
</dbReference>
<evidence type="ECO:0000313" key="4">
    <source>
        <dbReference type="Proteomes" id="UP000681340"/>
    </source>
</evidence>
<feature type="transmembrane region" description="Helical" evidence="2">
    <location>
        <begin position="23"/>
        <end position="42"/>
    </location>
</feature>
<feature type="transmembrane region" description="Helical" evidence="2">
    <location>
        <begin position="151"/>
        <end position="171"/>
    </location>
</feature>
<evidence type="ECO:0000256" key="1">
    <source>
        <dbReference type="SAM" id="MobiDB-lite"/>
    </source>
</evidence>
<feature type="transmembrane region" description="Helical" evidence="2">
    <location>
        <begin position="344"/>
        <end position="362"/>
    </location>
</feature>
<comment type="caution">
    <text evidence="3">The sequence shown here is derived from an EMBL/GenBank/DDBJ whole genome shotgun (WGS) entry which is preliminary data.</text>
</comment>
<keyword evidence="2" id="KW-0812">Transmembrane</keyword>
<feature type="transmembrane region" description="Helical" evidence="2">
    <location>
        <begin position="218"/>
        <end position="236"/>
    </location>
</feature>
<keyword evidence="2" id="KW-1133">Transmembrane helix</keyword>
<feature type="transmembrane region" description="Helical" evidence="2">
    <location>
        <begin position="574"/>
        <end position="592"/>
    </location>
</feature>
<feature type="transmembrane region" description="Helical" evidence="2">
    <location>
        <begin position="634"/>
        <end position="657"/>
    </location>
</feature>
<evidence type="ECO:0000256" key="2">
    <source>
        <dbReference type="SAM" id="Phobius"/>
    </source>
</evidence>
<accession>A0A919S7P0</accession>
<sequence>MTAGLATAAPAGASPAGTRPGVPAARVTAVLLVLVNVLVLAGTPGPVRAAVVLPVVVLLPGAWVMRVIGLRRPAGWDAVLHVVAFGLCFLLAVSLAVAVVPIAGALSTVGCLIGFDLAMGALLGVAAVRAVPLTGPAEVEEPGWGWPRLPVRPADLTAVALAALAVVLAVAGAARLNAGGSGTLTALALTAGAMALFGASLPGERAPGSRSARVRDQAAATTVFLLGLAVLLATSLRGTGVTGHDIKIEMHALHATLTAGQWQPGGMAPDYTACLSITTLPAFLHHLLGIAPLDVFRVCYQVLFAGVGVGVFLLARRLLPTGGAVAAAGLFVAFPTFVNDMPMLNRQELALIFFTVAMLALLDDRGSRRHRLVTFAVMAAGLTVSHYSTTYVTVGLLFSGWLLLRTPALAVAVRRRTGRPDRSGRPPARWPARVVAGLPGWRGAHPVPPPLLGPRLVLLLVVFSVGWSVCTGSGGGLLRTVQDTMAAVQRSNSQSADAVGYSFFGGRPARTDEQVLRDYLAARGAPADPGAAGRLATTCPVRLVPADTLPETPAGRGLQAVGIPPATVTAASRIAAVALFQLGAILGLMLLWWATRRSSGPARVLTALGLAALGLLAATVVLPQLSLNYGLLRLFQQFLILLAPMVVILLTTALGGFRRHLPAAGAAVVVTACFVSTSGLLPQFLGGYPPQLNLNNAGAYYRAWYAAAEDVTAASWLGASVPAGAVVAADSADTALLRAGTRFDPREGVAPGIVPADAYLRIDADADGRARAVIVADDRILTIGFPLRCVAAGRPLLYARDGRLVYGPT</sequence>
<feature type="transmembrane region" description="Helical" evidence="2">
    <location>
        <begin position="295"/>
        <end position="315"/>
    </location>
</feature>
<dbReference type="Proteomes" id="UP000681340">
    <property type="component" value="Unassembled WGS sequence"/>
</dbReference>